<dbReference type="InterPro" id="IPR011042">
    <property type="entry name" value="6-blade_b-propeller_TolB-like"/>
</dbReference>
<keyword evidence="1" id="KW-1133">Transmembrane helix</keyword>
<protein>
    <submittedName>
        <fullName evidence="3">Sorbosone dehydrogenase family protein</fullName>
    </submittedName>
</protein>
<proteinExistence type="predicted"/>
<keyword evidence="1" id="KW-0812">Transmembrane</keyword>
<dbReference type="InterPro" id="IPR054539">
    <property type="entry name" value="Beta-prop_PDH"/>
</dbReference>
<dbReference type="PANTHER" id="PTHR33546">
    <property type="entry name" value="LARGE, MULTIFUNCTIONAL SECRETED PROTEIN-RELATED"/>
    <property type="match status" value="1"/>
</dbReference>
<evidence type="ECO:0000313" key="3">
    <source>
        <dbReference type="EMBL" id="TZG27999.1"/>
    </source>
</evidence>
<name>A0A5D9C8E4_9SPHN</name>
<feature type="transmembrane region" description="Helical" evidence="1">
    <location>
        <begin position="7"/>
        <end position="26"/>
    </location>
</feature>
<feature type="domain" description="Pyrroloquinoline quinone-dependent pyranose dehydrogenase beta-propeller" evidence="2">
    <location>
        <begin position="154"/>
        <end position="293"/>
    </location>
</feature>
<dbReference type="InterPro" id="IPR011041">
    <property type="entry name" value="Quinoprot_gluc/sorb_DH_b-prop"/>
</dbReference>
<evidence type="ECO:0000259" key="2">
    <source>
        <dbReference type="Pfam" id="PF22807"/>
    </source>
</evidence>
<feature type="domain" description="Pyrroloquinoline quinone-dependent pyranose dehydrogenase beta-propeller" evidence="2">
    <location>
        <begin position="337"/>
        <end position="443"/>
    </location>
</feature>
<dbReference type="PANTHER" id="PTHR33546:SF1">
    <property type="entry name" value="LARGE, MULTIFUNCTIONAL SECRETED PROTEIN"/>
    <property type="match status" value="1"/>
</dbReference>
<dbReference type="SUPFAM" id="SSF50952">
    <property type="entry name" value="Soluble quinoprotein glucose dehydrogenase"/>
    <property type="match status" value="1"/>
</dbReference>
<comment type="caution">
    <text evidence="3">The sequence shown here is derived from an EMBL/GenBank/DDBJ whole genome shotgun (WGS) entry which is preliminary data.</text>
</comment>
<reference evidence="3 4" key="1">
    <citation type="submission" date="2019-08" db="EMBL/GenBank/DDBJ databases">
        <authorList>
            <person name="Wang G."/>
            <person name="Xu Z."/>
        </authorList>
    </citation>
    <scope>NUCLEOTIDE SEQUENCE [LARGE SCALE GENOMIC DNA]</scope>
    <source>
        <strain evidence="3 4">ZX</strain>
    </source>
</reference>
<keyword evidence="1" id="KW-0472">Membrane</keyword>
<keyword evidence="4" id="KW-1185">Reference proteome</keyword>
<dbReference type="Gene3D" id="2.120.10.30">
    <property type="entry name" value="TolB, C-terminal domain"/>
    <property type="match status" value="1"/>
</dbReference>
<dbReference type="Pfam" id="PF22807">
    <property type="entry name" value="TrAA12"/>
    <property type="match status" value="2"/>
</dbReference>
<accession>A0A5D9C8E4</accession>
<organism evidence="3 4">
    <name type="scientific">Sphingomonas montanisoli</name>
    <dbReference type="NCBI Taxonomy" id="2606412"/>
    <lineage>
        <taxon>Bacteria</taxon>
        <taxon>Pseudomonadati</taxon>
        <taxon>Pseudomonadota</taxon>
        <taxon>Alphaproteobacteria</taxon>
        <taxon>Sphingomonadales</taxon>
        <taxon>Sphingomonadaceae</taxon>
        <taxon>Sphingomonas</taxon>
    </lineage>
</organism>
<dbReference type="EMBL" id="VTOU01000002">
    <property type="protein sequence ID" value="TZG27999.1"/>
    <property type="molecule type" value="Genomic_DNA"/>
</dbReference>
<dbReference type="AlphaFoldDB" id="A0A5D9C8E4"/>
<gene>
    <name evidence="3" type="ORF">FYJ91_10730</name>
</gene>
<evidence type="ECO:0000256" key="1">
    <source>
        <dbReference type="SAM" id="Phobius"/>
    </source>
</evidence>
<sequence length="446" mass="47420">MSRLKRIILIAAGVIAVLLIAGGFWLSRGDKAQVAFDQVTGERPKLTDVREQTFPTVGVAKAVGWKTGEAPTAAKGLKVAAFASGLNHPRWIYVLPNGDVLVSESNSPPRDAKNGGGGITGFVMKTLMGRAGATVPSPNKIMLLRDADGDGKAELKTVLISGLNSPSGMALVGDTLYIANTDALVKVPFKVGETKISVKPVVVTKLPGGFNHWARNVIAAADGKSLFVSVGSASNIGENGMDKEAKRAAIWQINLETGEDRIYAYGLRNANGMALEPATGDLWTVVNERDMLGSDMVPDYLTEVQLGGFYGWPYYYWGGVPDERVTPPEDDMSGYVIRPDYALGPHVAALGLTFSTNAMLGDAYRSGAFIGEHGSWNRKPLSGYKVVFVPFANGRPKGKPVDVLTGFLSPDEDARGRPVAVTVAKDGALLVTDDVGNTVWRVTAAK</sequence>
<dbReference type="RefSeq" id="WP_149522211.1">
    <property type="nucleotide sequence ID" value="NZ_VTOU01000002.1"/>
</dbReference>
<evidence type="ECO:0000313" key="4">
    <source>
        <dbReference type="Proteomes" id="UP000322077"/>
    </source>
</evidence>
<dbReference type="Proteomes" id="UP000322077">
    <property type="component" value="Unassembled WGS sequence"/>
</dbReference>